<dbReference type="InterPro" id="IPR037488">
    <property type="entry name" value="At2g33490-like"/>
</dbReference>
<dbReference type="CDD" id="cd07307">
    <property type="entry name" value="BAR"/>
    <property type="match status" value="1"/>
</dbReference>
<sequence>MKKRCDGKREIYEEMMKKHKEKGRLRNSKGECFLSPQLQEAHEEYDEEANVFVFRMKSLKQGQSRSFLTQASRHHAAQMYFFKKAVRSLEAIEPHVRLLAEQQHIDYQFSELEDDGHEIDEDDDDESDGDDDTDDGSGTHDVGELSFNYRQSGPTQEVSTFKNSMELDNTDVTYSPDTKSGAPKFSLTTPKRHSLSKYVFIHAV</sequence>
<evidence type="ECO:0000313" key="2">
    <source>
        <dbReference type="EMBL" id="PIN23764.1"/>
    </source>
</evidence>
<protein>
    <submittedName>
        <fullName evidence="2">Uncharacterized protein</fullName>
    </submittedName>
</protein>
<dbReference type="SUPFAM" id="SSF103657">
    <property type="entry name" value="BAR/IMD domain-like"/>
    <property type="match status" value="1"/>
</dbReference>
<dbReference type="PANTHER" id="PTHR34119:SF23">
    <property type="entry name" value="HYDROXYPROLINE-RICH GLYCOPROTEIN FAMILY PROTEIN"/>
    <property type="match status" value="1"/>
</dbReference>
<organism evidence="2 3">
    <name type="scientific">Handroanthus impetiginosus</name>
    <dbReference type="NCBI Taxonomy" id="429701"/>
    <lineage>
        <taxon>Eukaryota</taxon>
        <taxon>Viridiplantae</taxon>
        <taxon>Streptophyta</taxon>
        <taxon>Embryophyta</taxon>
        <taxon>Tracheophyta</taxon>
        <taxon>Spermatophyta</taxon>
        <taxon>Magnoliopsida</taxon>
        <taxon>eudicotyledons</taxon>
        <taxon>Gunneridae</taxon>
        <taxon>Pentapetalae</taxon>
        <taxon>asterids</taxon>
        <taxon>lamiids</taxon>
        <taxon>Lamiales</taxon>
        <taxon>Bignoniaceae</taxon>
        <taxon>Crescentiina</taxon>
        <taxon>Tabebuia alliance</taxon>
        <taxon>Handroanthus</taxon>
    </lineage>
</organism>
<dbReference type="Gene3D" id="1.20.1270.60">
    <property type="entry name" value="Arfaptin homology (AH) domain/BAR domain"/>
    <property type="match status" value="1"/>
</dbReference>
<keyword evidence="3" id="KW-1185">Reference proteome</keyword>
<evidence type="ECO:0000313" key="3">
    <source>
        <dbReference type="Proteomes" id="UP000231279"/>
    </source>
</evidence>
<accession>A0A2G9I1Y4</accession>
<evidence type="ECO:0000256" key="1">
    <source>
        <dbReference type="SAM" id="MobiDB-lite"/>
    </source>
</evidence>
<name>A0A2G9I1Y4_9LAMI</name>
<dbReference type="Proteomes" id="UP000231279">
    <property type="component" value="Unassembled WGS sequence"/>
</dbReference>
<comment type="caution">
    <text evidence="2">The sequence shown here is derived from an EMBL/GenBank/DDBJ whole genome shotgun (WGS) entry which is preliminary data.</text>
</comment>
<dbReference type="AlphaFoldDB" id="A0A2G9I1Y4"/>
<dbReference type="InterPro" id="IPR027267">
    <property type="entry name" value="AH/BAR_dom_sf"/>
</dbReference>
<dbReference type="PANTHER" id="PTHR34119">
    <property type="entry name" value="HYDROXYPROLINE-RICH GLYCOPROTEIN-LIKE"/>
    <property type="match status" value="1"/>
</dbReference>
<reference evidence="3" key="1">
    <citation type="journal article" date="2018" name="Gigascience">
        <title>Genome assembly of the Pink Ipe (Handroanthus impetiginosus, Bignoniaceae), a highly valued, ecologically keystone Neotropical timber forest tree.</title>
        <authorList>
            <person name="Silva-Junior O.B."/>
            <person name="Grattapaglia D."/>
            <person name="Novaes E."/>
            <person name="Collevatti R.G."/>
        </authorList>
    </citation>
    <scope>NUCLEOTIDE SEQUENCE [LARGE SCALE GENOMIC DNA]</scope>
    <source>
        <strain evidence="3">cv. UFG-1</strain>
    </source>
</reference>
<dbReference type="STRING" id="429701.A0A2G9I1Y4"/>
<feature type="compositionally biased region" description="Acidic residues" evidence="1">
    <location>
        <begin position="114"/>
        <end position="135"/>
    </location>
</feature>
<dbReference type="OrthoDB" id="1925034at2759"/>
<proteinExistence type="predicted"/>
<feature type="region of interest" description="Disordered" evidence="1">
    <location>
        <begin position="114"/>
        <end position="186"/>
    </location>
</feature>
<feature type="compositionally biased region" description="Polar residues" evidence="1">
    <location>
        <begin position="148"/>
        <end position="178"/>
    </location>
</feature>
<dbReference type="EMBL" id="NKXS01000510">
    <property type="protein sequence ID" value="PIN23764.1"/>
    <property type="molecule type" value="Genomic_DNA"/>
</dbReference>
<gene>
    <name evidence="2" type="ORF">CDL12_03510</name>
</gene>